<dbReference type="InterPro" id="IPR000835">
    <property type="entry name" value="HTH_MarR-typ"/>
</dbReference>
<evidence type="ECO:0000259" key="4">
    <source>
        <dbReference type="PROSITE" id="PS50995"/>
    </source>
</evidence>
<dbReference type="OrthoDB" id="996843at2"/>
<keyword evidence="1" id="KW-0805">Transcription regulation</keyword>
<dbReference type="AlphaFoldDB" id="A0A1M7BVU3"/>
<evidence type="ECO:0000256" key="2">
    <source>
        <dbReference type="ARBA" id="ARBA00023125"/>
    </source>
</evidence>
<keyword evidence="6" id="KW-1185">Reference proteome</keyword>
<evidence type="ECO:0000313" key="5">
    <source>
        <dbReference type="EMBL" id="SHL59120.1"/>
    </source>
</evidence>
<dbReference type="PRINTS" id="PR00598">
    <property type="entry name" value="HTHMARR"/>
</dbReference>
<dbReference type="InterPro" id="IPR039422">
    <property type="entry name" value="MarR/SlyA-like"/>
</dbReference>
<sequence>MEPTKNLTELARELWREMAEMRNSLRQYVHVKIKENNWDISMELVEILGLIYKRSGLNQQEIADIIVKDKSSMTYLIDNLVKKGLAERTEDQRDRRNKLIYITEKGKLLMEELTPWVTEIYEKATRELLTDDILNALSVARKMNENLKQ</sequence>
<reference evidence="5 6" key="1">
    <citation type="submission" date="2016-11" db="EMBL/GenBank/DDBJ databases">
        <authorList>
            <person name="Jaros S."/>
            <person name="Januszkiewicz K."/>
            <person name="Wedrychowicz H."/>
        </authorList>
    </citation>
    <scope>NUCLEOTIDE SEQUENCE [LARGE SCALE GENOMIC DNA]</scope>
    <source>
        <strain evidence="5 6">DSM 27406</strain>
    </source>
</reference>
<evidence type="ECO:0000256" key="1">
    <source>
        <dbReference type="ARBA" id="ARBA00023015"/>
    </source>
</evidence>
<keyword evidence="2" id="KW-0238">DNA-binding</keyword>
<dbReference type="InterPro" id="IPR036390">
    <property type="entry name" value="WH_DNA-bd_sf"/>
</dbReference>
<gene>
    <name evidence="5" type="ORF">SAMN05444266_10496</name>
</gene>
<dbReference type="GO" id="GO:0003677">
    <property type="term" value="F:DNA binding"/>
    <property type="evidence" value="ECO:0007669"/>
    <property type="project" value="UniProtKB-KW"/>
</dbReference>
<dbReference type="EMBL" id="FRBL01000004">
    <property type="protein sequence ID" value="SHL59120.1"/>
    <property type="molecule type" value="Genomic_DNA"/>
</dbReference>
<dbReference type="InterPro" id="IPR036388">
    <property type="entry name" value="WH-like_DNA-bd_sf"/>
</dbReference>
<dbReference type="Proteomes" id="UP000184420">
    <property type="component" value="Unassembled WGS sequence"/>
</dbReference>
<dbReference type="RefSeq" id="WP_073080656.1">
    <property type="nucleotide sequence ID" value="NZ_FRBL01000004.1"/>
</dbReference>
<proteinExistence type="predicted"/>
<accession>A0A1M7BVU3</accession>
<evidence type="ECO:0000313" key="6">
    <source>
        <dbReference type="Proteomes" id="UP000184420"/>
    </source>
</evidence>
<dbReference type="GO" id="GO:0003700">
    <property type="term" value="F:DNA-binding transcription factor activity"/>
    <property type="evidence" value="ECO:0007669"/>
    <property type="project" value="InterPro"/>
</dbReference>
<evidence type="ECO:0000256" key="3">
    <source>
        <dbReference type="ARBA" id="ARBA00023163"/>
    </source>
</evidence>
<keyword evidence="3" id="KW-0804">Transcription</keyword>
<dbReference type="PANTHER" id="PTHR33164">
    <property type="entry name" value="TRANSCRIPTIONAL REGULATOR, MARR FAMILY"/>
    <property type="match status" value="1"/>
</dbReference>
<dbReference type="GO" id="GO:0006950">
    <property type="term" value="P:response to stress"/>
    <property type="evidence" value="ECO:0007669"/>
    <property type="project" value="TreeGrafter"/>
</dbReference>
<dbReference type="SUPFAM" id="SSF46785">
    <property type="entry name" value="Winged helix' DNA-binding domain"/>
    <property type="match status" value="1"/>
</dbReference>
<feature type="domain" description="HTH marR-type" evidence="4">
    <location>
        <begin position="7"/>
        <end position="145"/>
    </location>
</feature>
<dbReference type="Pfam" id="PF01047">
    <property type="entry name" value="MarR"/>
    <property type="match status" value="1"/>
</dbReference>
<dbReference type="PROSITE" id="PS50995">
    <property type="entry name" value="HTH_MARR_2"/>
    <property type="match status" value="1"/>
</dbReference>
<dbReference type="Gene3D" id="1.10.10.10">
    <property type="entry name" value="Winged helix-like DNA-binding domain superfamily/Winged helix DNA-binding domain"/>
    <property type="match status" value="1"/>
</dbReference>
<dbReference type="PANTHER" id="PTHR33164:SF64">
    <property type="entry name" value="TRANSCRIPTIONAL REGULATOR SLYA"/>
    <property type="match status" value="1"/>
</dbReference>
<dbReference type="SMART" id="SM00347">
    <property type="entry name" value="HTH_MARR"/>
    <property type="match status" value="1"/>
</dbReference>
<organism evidence="5 6">
    <name type="scientific">Chitinophaga jiangningensis</name>
    <dbReference type="NCBI Taxonomy" id="1419482"/>
    <lineage>
        <taxon>Bacteria</taxon>
        <taxon>Pseudomonadati</taxon>
        <taxon>Bacteroidota</taxon>
        <taxon>Chitinophagia</taxon>
        <taxon>Chitinophagales</taxon>
        <taxon>Chitinophagaceae</taxon>
        <taxon>Chitinophaga</taxon>
    </lineage>
</organism>
<dbReference type="STRING" id="1419482.SAMN05444266_10496"/>
<protein>
    <submittedName>
        <fullName evidence="5">Transcriptional regulator, MarR family</fullName>
    </submittedName>
</protein>
<name>A0A1M7BVU3_9BACT</name>